<accession>A0A1T5B720</accession>
<feature type="modified residue" description="4-aspartylphosphate" evidence="1">
    <location>
        <position position="54"/>
    </location>
</feature>
<reference evidence="5" key="1">
    <citation type="submission" date="2017-02" db="EMBL/GenBank/DDBJ databases">
        <authorList>
            <person name="Varghese N."/>
            <person name="Submissions S."/>
        </authorList>
    </citation>
    <scope>NUCLEOTIDE SEQUENCE [LARGE SCALE GENOMIC DNA]</scope>
    <source>
        <strain evidence="5">DSM 22385</strain>
    </source>
</reference>
<dbReference type="PROSITE" id="PS50930">
    <property type="entry name" value="HTH_LYTTR"/>
    <property type="match status" value="1"/>
</dbReference>
<dbReference type="Gene3D" id="3.40.50.2300">
    <property type="match status" value="1"/>
</dbReference>
<dbReference type="GO" id="GO:0000156">
    <property type="term" value="F:phosphorelay response regulator activity"/>
    <property type="evidence" value="ECO:0007669"/>
    <property type="project" value="InterPro"/>
</dbReference>
<dbReference type="STRING" id="572036.SAMN05661099_1383"/>
<dbReference type="InterPro" id="IPR011006">
    <property type="entry name" value="CheY-like_superfamily"/>
</dbReference>
<dbReference type="RefSeq" id="WP_245803473.1">
    <property type="nucleotide sequence ID" value="NZ_FUYR01000001.1"/>
</dbReference>
<dbReference type="PROSITE" id="PS50110">
    <property type="entry name" value="RESPONSE_REGULATORY"/>
    <property type="match status" value="1"/>
</dbReference>
<dbReference type="EMBL" id="FUYR01000001">
    <property type="protein sequence ID" value="SKB43071.1"/>
    <property type="molecule type" value="Genomic_DNA"/>
</dbReference>
<dbReference type="AlphaFoldDB" id="A0A1T5B720"/>
<evidence type="ECO:0000313" key="4">
    <source>
        <dbReference type="EMBL" id="SKB43071.1"/>
    </source>
</evidence>
<dbReference type="PANTHER" id="PTHR37299">
    <property type="entry name" value="TRANSCRIPTIONAL REGULATOR-RELATED"/>
    <property type="match status" value="1"/>
</dbReference>
<evidence type="ECO:0000313" key="5">
    <source>
        <dbReference type="Proteomes" id="UP000189981"/>
    </source>
</evidence>
<dbReference type="PANTHER" id="PTHR37299:SF1">
    <property type="entry name" value="STAGE 0 SPORULATION PROTEIN A HOMOLOG"/>
    <property type="match status" value="1"/>
</dbReference>
<keyword evidence="1" id="KW-0597">Phosphoprotein</keyword>
<dbReference type="GO" id="GO:0003677">
    <property type="term" value="F:DNA binding"/>
    <property type="evidence" value="ECO:0007669"/>
    <property type="project" value="InterPro"/>
</dbReference>
<evidence type="ECO:0000256" key="1">
    <source>
        <dbReference type="PROSITE-ProRule" id="PRU00169"/>
    </source>
</evidence>
<dbReference type="SMART" id="SM00850">
    <property type="entry name" value="LytTR"/>
    <property type="match status" value="1"/>
</dbReference>
<dbReference type="SMART" id="SM00448">
    <property type="entry name" value="REC"/>
    <property type="match status" value="1"/>
</dbReference>
<dbReference type="Pfam" id="PF00072">
    <property type="entry name" value="Response_reg"/>
    <property type="match status" value="1"/>
</dbReference>
<sequence length="258" mass="29267">MNAIIVDDEEYSRQSLFFLINGYCPDVKVRGIARSVAEARSLLKSEQIDVVFLDIAMPVEDGFSLLPDLQRNITSVIFTTAYNQYAIKAIRASAVDYLLKPIDIQELQDSIGKAADWKSRTSDNDLLAASHETVFSSLNENLNEIKKIKKLNLPHSNGFHVLNISNILYIKADSNYSIFHIDKGEKIVVSKHLKEYESILEDCEFCRIHKSTMINLSHLQSYSNKNGLVVKMSDGTEHSVSRRRSPGFMDTVKDMFKK</sequence>
<dbReference type="InterPro" id="IPR046947">
    <property type="entry name" value="LytR-like"/>
</dbReference>
<evidence type="ECO:0000259" key="2">
    <source>
        <dbReference type="PROSITE" id="PS50110"/>
    </source>
</evidence>
<dbReference type="Gene3D" id="2.40.50.1020">
    <property type="entry name" value="LytTr DNA-binding domain"/>
    <property type="match status" value="1"/>
</dbReference>
<name>A0A1T5B720_9SPHI</name>
<dbReference type="InterPro" id="IPR001789">
    <property type="entry name" value="Sig_transdc_resp-reg_receiver"/>
</dbReference>
<proteinExistence type="predicted"/>
<keyword evidence="5" id="KW-1185">Reference proteome</keyword>
<feature type="domain" description="Response regulatory" evidence="2">
    <location>
        <begin position="2"/>
        <end position="115"/>
    </location>
</feature>
<protein>
    <submittedName>
        <fullName evidence="4">Two component transcriptional regulator, LytTR family</fullName>
    </submittedName>
</protein>
<feature type="domain" description="HTH LytTR-type" evidence="3">
    <location>
        <begin position="151"/>
        <end position="254"/>
    </location>
</feature>
<dbReference type="Pfam" id="PF04397">
    <property type="entry name" value="LytTR"/>
    <property type="match status" value="1"/>
</dbReference>
<dbReference type="InterPro" id="IPR007492">
    <property type="entry name" value="LytTR_DNA-bd_dom"/>
</dbReference>
<dbReference type="SUPFAM" id="SSF52172">
    <property type="entry name" value="CheY-like"/>
    <property type="match status" value="1"/>
</dbReference>
<evidence type="ECO:0000259" key="3">
    <source>
        <dbReference type="PROSITE" id="PS50930"/>
    </source>
</evidence>
<gene>
    <name evidence="4" type="ORF">SAMN05661099_1383</name>
</gene>
<organism evidence="4 5">
    <name type="scientific">Daejeonella lutea</name>
    <dbReference type="NCBI Taxonomy" id="572036"/>
    <lineage>
        <taxon>Bacteria</taxon>
        <taxon>Pseudomonadati</taxon>
        <taxon>Bacteroidota</taxon>
        <taxon>Sphingobacteriia</taxon>
        <taxon>Sphingobacteriales</taxon>
        <taxon>Sphingobacteriaceae</taxon>
        <taxon>Daejeonella</taxon>
    </lineage>
</organism>
<dbReference type="Proteomes" id="UP000189981">
    <property type="component" value="Unassembled WGS sequence"/>
</dbReference>